<organism evidence="6 7">
    <name type="scientific">Parasphingorhabdus litoris</name>
    <dbReference type="NCBI Taxonomy" id="394733"/>
    <lineage>
        <taxon>Bacteria</taxon>
        <taxon>Pseudomonadati</taxon>
        <taxon>Pseudomonadota</taxon>
        <taxon>Alphaproteobacteria</taxon>
        <taxon>Sphingomonadales</taxon>
        <taxon>Sphingomonadaceae</taxon>
        <taxon>Parasphingorhabdus</taxon>
    </lineage>
</organism>
<evidence type="ECO:0000256" key="4">
    <source>
        <dbReference type="ARBA" id="ARBA00023163"/>
    </source>
</evidence>
<sequence>MIIAEIIDAQVLIALERHLNFKAAAASLHMPAASFSRRLQKMEERAGVKLFTRSSRSVNTTDAVLAILDHAQRMVEEAESVETILARTSERVAGDLKVTAPTILGQALLAPAIGSFLLAYPEVNLSIDLSDRAVDFIAEGYDVGLRVGPSQDESLISKNVGMVTASLYASDDTLRSLGPIEDIYALCDKPLALLHHGMRSAPSLILSDQAGENHTIDLKPRLIAMNPWLLMAVARSETMIAVLPDILVDRSADPSPLQRILPDYYARSVAVSITFPSRKLIAPHVRAFIDFMSEELSGLGH</sequence>
<dbReference type="InterPro" id="IPR036388">
    <property type="entry name" value="WH-like_DNA-bd_sf"/>
</dbReference>
<dbReference type="InterPro" id="IPR000847">
    <property type="entry name" value="LysR_HTH_N"/>
</dbReference>
<dbReference type="InterPro" id="IPR058163">
    <property type="entry name" value="LysR-type_TF_proteobact-type"/>
</dbReference>
<evidence type="ECO:0000256" key="1">
    <source>
        <dbReference type="ARBA" id="ARBA00009437"/>
    </source>
</evidence>
<dbReference type="InterPro" id="IPR005119">
    <property type="entry name" value="LysR_subst-bd"/>
</dbReference>
<dbReference type="PROSITE" id="PS50931">
    <property type="entry name" value="HTH_LYSR"/>
    <property type="match status" value="1"/>
</dbReference>
<dbReference type="InterPro" id="IPR036390">
    <property type="entry name" value="WH_DNA-bd_sf"/>
</dbReference>
<dbReference type="EMBL" id="BAAAEM010000003">
    <property type="protein sequence ID" value="GAA0485261.1"/>
    <property type="molecule type" value="Genomic_DNA"/>
</dbReference>
<gene>
    <name evidence="6" type="ORF">GCM10009096_29950</name>
</gene>
<comment type="similarity">
    <text evidence="1">Belongs to the LysR transcriptional regulatory family.</text>
</comment>
<keyword evidence="7" id="KW-1185">Reference proteome</keyword>
<dbReference type="SUPFAM" id="SSF53850">
    <property type="entry name" value="Periplasmic binding protein-like II"/>
    <property type="match status" value="1"/>
</dbReference>
<dbReference type="PANTHER" id="PTHR30537">
    <property type="entry name" value="HTH-TYPE TRANSCRIPTIONAL REGULATOR"/>
    <property type="match status" value="1"/>
</dbReference>
<proteinExistence type="inferred from homology"/>
<evidence type="ECO:0000259" key="5">
    <source>
        <dbReference type="PROSITE" id="PS50931"/>
    </source>
</evidence>
<accession>A0ABN1AWF4</accession>
<reference evidence="6 7" key="1">
    <citation type="journal article" date="2019" name="Int. J. Syst. Evol. Microbiol.">
        <title>The Global Catalogue of Microorganisms (GCM) 10K type strain sequencing project: providing services to taxonomists for standard genome sequencing and annotation.</title>
        <authorList>
            <consortium name="The Broad Institute Genomics Platform"/>
            <consortium name="The Broad Institute Genome Sequencing Center for Infectious Disease"/>
            <person name="Wu L."/>
            <person name="Ma J."/>
        </authorList>
    </citation>
    <scope>NUCLEOTIDE SEQUENCE [LARGE SCALE GENOMIC DNA]</scope>
    <source>
        <strain evidence="6 7">JCM 14162</strain>
    </source>
</reference>
<dbReference type="Gene3D" id="1.10.10.10">
    <property type="entry name" value="Winged helix-like DNA-binding domain superfamily/Winged helix DNA-binding domain"/>
    <property type="match status" value="1"/>
</dbReference>
<evidence type="ECO:0000256" key="2">
    <source>
        <dbReference type="ARBA" id="ARBA00023015"/>
    </source>
</evidence>
<dbReference type="Pfam" id="PF03466">
    <property type="entry name" value="LysR_substrate"/>
    <property type="match status" value="1"/>
</dbReference>
<evidence type="ECO:0000313" key="7">
    <source>
        <dbReference type="Proteomes" id="UP001500713"/>
    </source>
</evidence>
<evidence type="ECO:0000256" key="3">
    <source>
        <dbReference type="ARBA" id="ARBA00023125"/>
    </source>
</evidence>
<evidence type="ECO:0000313" key="6">
    <source>
        <dbReference type="EMBL" id="GAA0485261.1"/>
    </source>
</evidence>
<dbReference type="SUPFAM" id="SSF46785">
    <property type="entry name" value="Winged helix' DNA-binding domain"/>
    <property type="match status" value="1"/>
</dbReference>
<dbReference type="Proteomes" id="UP001500713">
    <property type="component" value="Unassembled WGS sequence"/>
</dbReference>
<dbReference type="RefSeq" id="WP_229955464.1">
    <property type="nucleotide sequence ID" value="NZ_BAAAEM010000003.1"/>
</dbReference>
<comment type="caution">
    <text evidence="6">The sequence shown here is derived from an EMBL/GenBank/DDBJ whole genome shotgun (WGS) entry which is preliminary data.</text>
</comment>
<dbReference type="Gene3D" id="3.40.190.290">
    <property type="match status" value="1"/>
</dbReference>
<keyword evidence="4" id="KW-0804">Transcription</keyword>
<keyword evidence="3" id="KW-0238">DNA-binding</keyword>
<dbReference type="PANTHER" id="PTHR30537:SF5">
    <property type="entry name" value="HTH-TYPE TRANSCRIPTIONAL ACTIVATOR TTDR-RELATED"/>
    <property type="match status" value="1"/>
</dbReference>
<protein>
    <submittedName>
        <fullName evidence="6">LysR family transcriptional regulator</fullName>
    </submittedName>
</protein>
<feature type="domain" description="HTH lysR-type" evidence="5">
    <location>
        <begin position="1"/>
        <end position="61"/>
    </location>
</feature>
<name>A0ABN1AWF4_9SPHN</name>
<keyword evidence="2" id="KW-0805">Transcription regulation</keyword>
<dbReference type="Pfam" id="PF00126">
    <property type="entry name" value="HTH_1"/>
    <property type="match status" value="1"/>
</dbReference>
<dbReference type="CDD" id="cd08422">
    <property type="entry name" value="PBP2_CrgA_like"/>
    <property type="match status" value="1"/>
</dbReference>